<proteinExistence type="predicted"/>
<dbReference type="OrthoDB" id="6076990at2759"/>
<evidence type="ECO:0000313" key="3">
    <source>
        <dbReference type="Proteomes" id="UP000183832"/>
    </source>
</evidence>
<feature type="compositionally biased region" description="Low complexity" evidence="1">
    <location>
        <begin position="492"/>
        <end position="505"/>
    </location>
</feature>
<feature type="region of interest" description="Disordered" evidence="1">
    <location>
        <begin position="359"/>
        <end position="384"/>
    </location>
</feature>
<name>A0A1J1HQD5_9DIPT</name>
<keyword evidence="3" id="KW-1185">Reference proteome</keyword>
<sequence length="700" mass="79659">MTEIRTFEIRYFSLVNEKGTTTATQYTTMTQLVRERVYKFLSIDNMQAYTESNPNDNTSSKSHYVKITAKAGEVFRLLAGFEDGSQDSKSYASPKKDNLNSIGREKEKGRYVQLMSENRQIIFVSLSTKGKFYEIEHSSVPQMLTKHNNNINKTKPLNADCVHRISSIIKDDAIFPINLKFISKHSSGLMQSGSIPEHIRITRVSIENSVIACPIDEAEFCNPLHLVKLYLHPEMKFIKCSLGFESEKVMFSNQNVQNLLKFCQFNCDNFMRAIEYETLPKESITKSTDNLSSLGKVKAKAPSAFSKFFSSEKNSSAHEREDSIIFLSKNDLENMEQQKQLTQESDKMKPFQASKKSWFKNLRNGSSSNNNTNSNSNKTNNSFINLNSNSMDRYQDMSKMIQERFGTIEINERGEPSSTTIKSSSEISYDLNDRTNRAMQKCFSLQNIELNSMDMSMQAPDLVVKHQRQNTNRNASNDDKIEKDETYVSHTSSSNDSALNNSDPNQPKQKSFITEKLFNEFYVKTKQYSKSSSSLHQLLHFSVPQKMNIRETRKRLEKVEDEKRQEQEEESHSALLHLQLPPPPSTEPPESDNEPNNDAVFGDNVSIVTDDLPYCSVRDSIFQNNNDRSAPRETPTESIYAEICATPPPVSSDTSEVSYRVEKPMSASIKKQNVSSIRISFGHDSVPTILSNGSNISYNK</sequence>
<accession>A0A1J1HQD5</accession>
<protein>
    <submittedName>
        <fullName evidence="2">CLUMA_CG003392, isoform A</fullName>
    </submittedName>
</protein>
<feature type="compositionally biased region" description="Basic and acidic residues" evidence="1">
    <location>
        <begin position="557"/>
        <end position="572"/>
    </location>
</feature>
<dbReference type="STRING" id="568069.A0A1J1HQD5"/>
<dbReference type="AlphaFoldDB" id="A0A1J1HQD5"/>
<evidence type="ECO:0000313" key="2">
    <source>
        <dbReference type="EMBL" id="CRK89738.1"/>
    </source>
</evidence>
<dbReference type="EMBL" id="CVRI01000014">
    <property type="protein sequence ID" value="CRK89738.1"/>
    <property type="molecule type" value="Genomic_DNA"/>
</dbReference>
<organism evidence="2 3">
    <name type="scientific">Clunio marinus</name>
    <dbReference type="NCBI Taxonomy" id="568069"/>
    <lineage>
        <taxon>Eukaryota</taxon>
        <taxon>Metazoa</taxon>
        <taxon>Ecdysozoa</taxon>
        <taxon>Arthropoda</taxon>
        <taxon>Hexapoda</taxon>
        <taxon>Insecta</taxon>
        <taxon>Pterygota</taxon>
        <taxon>Neoptera</taxon>
        <taxon>Endopterygota</taxon>
        <taxon>Diptera</taxon>
        <taxon>Nematocera</taxon>
        <taxon>Chironomoidea</taxon>
        <taxon>Chironomidae</taxon>
        <taxon>Clunio</taxon>
    </lineage>
</organism>
<feature type="compositionally biased region" description="Basic and acidic residues" evidence="1">
    <location>
        <begin position="476"/>
        <end position="487"/>
    </location>
</feature>
<gene>
    <name evidence="2" type="primary">putative B4 gene product</name>
    <name evidence="2" type="ORF">CLUMA_CG003392</name>
</gene>
<feature type="region of interest" description="Disordered" evidence="1">
    <location>
        <begin position="555"/>
        <end position="602"/>
    </location>
</feature>
<dbReference type="Proteomes" id="UP000183832">
    <property type="component" value="Unassembled WGS sequence"/>
</dbReference>
<reference evidence="2 3" key="1">
    <citation type="submission" date="2015-04" db="EMBL/GenBank/DDBJ databases">
        <authorList>
            <person name="Syromyatnikov M.Y."/>
            <person name="Popov V.N."/>
        </authorList>
    </citation>
    <scope>NUCLEOTIDE SEQUENCE [LARGE SCALE GENOMIC DNA]</scope>
</reference>
<feature type="compositionally biased region" description="Basic and acidic residues" evidence="1">
    <location>
        <begin position="94"/>
        <end position="104"/>
    </location>
</feature>
<evidence type="ECO:0000256" key="1">
    <source>
        <dbReference type="SAM" id="MobiDB-lite"/>
    </source>
</evidence>
<feature type="region of interest" description="Disordered" evidence="1">
    <location>
        <begin position="468"/>
        <end position="508"/>
    </location>
</feature>
<feature type="compositionally biased region" description="Low complexity" evidence="1">
    <location>
        <begin position="361"/>
        <end position="384"/>
    </location>
</feature>
<feature type="region of interest" description="Disordered" evidence="1">
    <location>
        <begin position="84"/>
        <end position="104"/>
    </location>
</feature>